<dbReference type="InterPro" id="IPR019787">
    <property type="entry name" value="Znf_PHD-finger"/>
</dbReference>
<keyword evidence="4 7" id="KW-0863">Zinc-finger</keyword>
<sequence>MLPEFKHSKGKSQSSKKKIASSKALALDICICKSKAKNTDKLIECHNPVCKNGTFFHLACLSLKRMPNNANSTWLCPDCKKNQAQSNKKKGSGSVKFVKQIQGTNSSASDKQKPVGKLTQSEFDLIASPTGWLDCSVIQEAHVLLMKVNSSVSGFQRPTLAPVRQFSVVTGDFIQIVHLNNNHWACLTSIGRLPGYVNLLDSMTSPISQEIIEFTKNLLGPNFKNITHIPVQQQQNGSDCGVFAIAYATCLAYGKTPVVKFIIPRTRPHLLSCLKAGHLTLFPTT</sequence>
<dbReference type="InterPro" id="IPR038765">
    <property type="entry name" value="Papain-like_cys_pep_sf"/>
</dbReference>
<dbReference type="GO" id="GO:0008270">
    <property type="term" value="F:zinc ion binding"/>
    <property type="evidence" value="ECO:0007669"/>
    <property type="project" value="UniProtKB-KW"/>
</dbReference>
<keyword evidence="2" id="KW-0645">Protease</keyword>
<dbReference type="GeneID" id="116300529"/>
<dbReference type="RefSeq" id="XP_031565267.1">
    <property type="nucleotide sequence ID" value="XM_031709407.1"/>
</dbReference>
<evidence type="ECO:0000256" key="2">
    <source>
        <dbReference type="ARBA" id="ARBA00022670"/>
    </source>
</evidence>
<keyword evidence="6" id="KW-0862">Zinc</keyword>
<keyword evidence="3" id="KW-0479">Metal-binding</keyword>
<name>A0A6P8IEH5_ACTTE</name>
<dbReference type="InterPro" id="IPR003653">
    <property type="entry name" value="Peptidase_C48_C"/>
</dbReference>
<gene>
    <name evidence="10" type="primary">LOC116300529</name>
</gene>
<comment type="similarity">
    <text evidence="1">Belongs to the peptidase C48 family.</text>
</comment>
<dbReference type="InterPro" id="IPR013083">
    <property type="entry name" value="Znf_RING/FYVE/PHD"/>
</dbReference>
<dbReference type="InParanoid" id="A0A6P8IEH5"/>
<dbReference type="PANTHER" id="PTHR34718:SF2">
    <property type="entry name" value="PHD-TYPE DOMAIN-CONTAINING PROTEIN"/>
    <property type="match status" value="1"/>
</dbReference>
<evidence type="ECO:0000259" key="8">
    <source>
        <dbReference type="PROSITE" id="PS50016"/>
    </source>
</evidence>
<dbReference type="SUPFAM" id="SSF54001">
    <property type="entry name" value="Cysteine proteinases"/>
    <property type="match status" value="1"/>
</dbReference>
<dbReference type="OrthoDB" id="5985686at2759"/>
<dbReference type="GO" id="GO:0006508">
    <property type="term" value="P:proteolysis"/>
    <property type="evidence" value="ECO:0007669"/>
    <property type="project" value="UniProtKB-KW"/>
</dbReference>
<organism evidence="9 10">
    <name type="scientific">Actinia tenebrosa</name>
    <name type="common">Australian red waratah sea anemone</name>
    <dbReference type="NCBI Taxonomy" id="6105"/>
    <lineage>
        <taxon>Eukaryota</taxon>
        <taxon>Metazoa</taxon>
        <taxon>Cnidaria</taxon>
        <taxon>Anthozoa</taxon>
        <taxon>Hexacorallia</taxon>
        <taxon>Actiniaria</taxon>
        <taxon>Actiniidae</taxon>
        <taxon>Actinia</taxon>
    </lineage>
</organism>
<dbReference type="PROSITE" id="PS50016">
    <property type="entry name" value="ZF_PHD_2"/>
    <property type="match status" value="1"/>
</dbReference>
<reference evidence="10" key="1">
    <citation type="submission" date="2025-08" db="UniProtKB">
        <authorList>
            <consortium name="RefSeq"/>
        </authorList>
    </citation>
    <scope>IDENTIFICATION</scope>
    <source>
        <tissue evidence="10">Tentacle</tissue>
    </source>
</reference>
<proteinExistence type="inferred from homology"/>
<dbReference type="InterPro" id="IPR001965">
    <property type="entry name" value="Znf_PHD"/>
</dbReference>
<keyword evidence="9" id="KW-1185">Reference proteome</keyword>
<dbReference type="KEGG" id="aten:116300529"/>
<dbReference type="Pfam" id="PF02902">
    <property type="entry name" value="Peptidase_C48"/>
    <property type="match status" value="1"/>
</dbReference>
<evidence type="ECO:0000256" key="5">
    <source>
        <dbReference type="ARBA" id="ARBA00022801"/>
    </source>
</evidence>
<evidence type="ECO:0000256" key="3">
    <source>
        <dbReference type="ARBA" id="ARBA00022723"/>
    </source>
</evidence>
<keyword evidence="5" id="KW-0378">Hydrolase</keyword>
<dbReference type="Gene3D" id="3.40.395.10">
    <property type="entry name" value="Adenoviral Proteinase, Chain A"/>
    <property type="match status" value="1"/>
</dbReference>
<evidence type="ECO:0000256" key="6">
    <source>
        <dbReference type="ARBA" id="ARBA00022833"/>
    </source>
</evidence>
<accession>A0A6P8IEH5</accession>
<evidence type="ECO:0000256" key="1">
    <source>
        <dbReference type="ARBA" id="ARBA00005234"/>
    </source>
</evidence>
<evidence type="ECO:0000256" key="7">
    <source>
        <dbReference type="PROSITE-ProRule" id="PRU00146"/>
    </source>
</evidence>
<dbReference type="SUPFAM" id="SSF57903">
    <property type="entry name" value="FYVE/PHD zinc finger"/>
    <property type="match status" value="1"/>
</dbReference>
<evidence type="ECO:0000256" key="4">
    <source>
        <dbReference type="ARBA" id="ARBA00022771"/>
    </source>
</evidence>
<dbReference type="AlphaFoldDB" id="A0A6P8IEH5"/>
<dbReference type="InterPro" id="IPR011011">
    <property type="entry name" value="Znf_FYVE_PHD"/>
</dbReference>
<evidence type="ECO:0000313" key="10">
    <source>
        <dbReference type="RefSeq" id="XP_031565267.1"/>
    </source>
</evidence>
<dbReference type="Gene3D" id="3.30.40.10">
    <property type="entry name" value="Zinc/RING finger domain, C3HC4 (zinc finger)"/>
    <property type="match status" value="1"/>
</dbReference>
<evidence type="ECO:0000313" key="9">
    <source>
        <dbReference type="Proteomes" id="UP000515163"/>
    </source>
</evidence>
<dbReference type="SMART" id="SM00249">
    <property type="entry name" value="PHD"/>
    <property type="match status" value="1"/>
</dbReference>
<protein>
    <submittedName>
        <fullName evidence="10">Uncharacterized protein LOC116300529</fullName>
    </submittedName>
</protein>
<dbReference type="GO" id="GO:0008234">
    <property type="term" value="F:cysteine-type peptidase activity"/>
    <property type="evidence" value="ECO:0007669"/>
    <property type="project" value="InterPro"/>
</dbReference>
<dbReference type="PANTHER" id="PTHR34718">
    <property type="entry name" value="PHD-TYPE DOMAIN-CONTAINING PROTEIN"/>
    <property type="match status" value="1"/>
</dbReference>
<dbReference type="Proteomes" id="UP000515163">
    <property type="component" value="Unplaced"/>
</dbReference>
<feature type="domain" description="PHD-type" evidence="8">
    <location>
        <begin position="27"/>
        <end position="82"/>
    </location>
</feature>